<feature type="compositionally biased region" description="Acidic residues" evidence="1">
    <location>
        <begin position="28"/>
        <end position="39"/>
    </location>
</feature>
<comment type="caution">
    <text evidence="2">The sequence shown here is derived from an EMBL/GenBank/DDBJ whole genome shotgun (WGS) entry which is preliminary data.</text>
</comment>
<keyword evidence="3" id="KW-1185">Reference proteome</keyword>
<evidence type="ECO:0000313" key="2">
    <source>
        <dbReference type="EMBL" id="KAJ6647546.1"/>
    </source>
</evidence>
<evidence type="ECO:0000313" key="3">
    <source>
        <dbReference type="Proteomes" id="UP001151699"/>
    </source>
</evidence>
<dbReference type="Proteomes" id="UP001151699">
    <property type="component" value="Chromosome A"/>
</dbReference>
<accession>A0A9Q0NC22</accession>
<dbReference type="EMBL" id="WJQU01000001">
    <property type="protein sequence ID" value="KAJ6647546.1"/>
    <property type="molecule type" value="Genomic_DNA"/>
</dbReference>
<name>A0A9Q0NC22_9DIPT</name>
<feature type="region of interest" description="Disordered" evidence="1">
    <location>
        <begin position="19"/>
        <end position="39"/>
    </location>
</feature>
<evidence type="ECO:0000256" key="1">
    <source>
        <dbReference type="SAM" id="MobiDB-lite"/>
    </source>
</evidence>
<proteinExistence type="predicted"/>
<gene>
    <name evidence="2" type="ORF">Bhyg_02769</name>
</gene>
<reference evidence="2" key="1">
    <citation type="submission" date="2022-07" db="EMBL/GenBank/DDBJ databases">
        <authorList>
            <person name="Trinca V."/>
            <person name="Uliana J.V.C."/>
            <person name="Torres T.T."/>
            <person name="Ward R.J."/>
            <person name="Monesi N."/>
        </authorList>
    </citation>
    <scope>NUCLEOTIDE SEQUENCE</scope>
    <source>
        <strain evidence="2">HSMRA1968</strain>
        <tissue evidence="2">Whole embryos</tissue>
    </source>
</reference>
<sequence>MIKVQNPVFCLESMISRENANPSQIENEVADPDSESDDDEVIKIQHHRRYRITTTFPFLKNNNHKICHSNCLPLTSFQCYDT</sequence>
<protein>
    <submittedName>
        <fullName evidence="2">Uncharacterized protein</fullName>
    </submittedName>
</protein>
<dbReference type="AlphaFoldDB" id="A0A9Q0NC22"/>
<organism evidence="2 3">
    <name type="scientific">Pseudolycoriella hygida</name>
    <dbReference type="NCBI Taxonomy" id="35572"/>
    <lineage>
        <taxon>Eukaryota</taxon>
        <taxon>Metazoa</taxon>
        <taxon>Ecdysozoa</taxon>
        <taxon>Arthropoda</taxon>
        <taxon>Hexapoda</taxon>
        <taxon>Insecta</taxon>
        <taxon>Pterygota</taxon>
        <taxon>Neoptera</taxon>
        <taxon>Endopterygota</taxon>
        <taxon>Diptera</taxon>
        <taxon>Nematocera</taxon>
        <taxon>Sciaroidea</taxon>
        <taxon>Sciaridae</taxon>
        <taxon>Pseudolycoriella</taxon>
    </lineage>
</organism>